<dbReference type="AlphaFoldDB" id="A0AA40JDK8"/>
<dbReference type="Proteomes" id="UP000030475">
    <property type="component" value="Unassembled WGS sequence"/>
</dbReference>
<gene>
    <name evidence="2" type="ORF">Y036_530</name>
</gene>
<proteinExistence type="predicted"/>
<sequence>MQLRTLLLALAIVAIAVATTYYIVTVDTDTPFATTEPAASAASAASAAGASEPTARLIAPGDGAPSTPIARDDAQSPLPDAWK</sequence>
<dbReference type="EMBL" id="JQIM01000010">
    <property type="protein sequence ID" value="KGX08311.1"/>
    <property type="molecule type" value="Genomic_DNA"/>
</dbReference>
<organism evidence="2 3">
    <name type="scientific">Burkholderia pseudomallei</name>
    <name type="common">Pseudomonas pseudomallei</name>
    <dbReference type="NCBI Taxonomy" id="28450"/>
    <lineage>
        <taxon>Bacteria</taxon>
        <taxon>Pseudomonadati</taxon>
        <taxon>Pseudomonadota</taxon>
        <taxon>Betaproteobacteria</taxon>
        <taxon>Burkholderiales</taxon>
        <taxon>Burkholderiaceae</taxon>
        <taxon>Burkholderia</taxon>
        <taxon>pseudomallei group</taxon>
    </lineage>
</organism>
<name>A0AA40JDK8_BURPE</name>
<evidence type="ECO:0000313" key="3">
    <source>
        <dbReference type="Proteomes" id="UP000030475"/>
    </source>
</evidence>
<accession>A0AA40JDK8</accession>
<dbReference type="RefSeq" id="WP_038738244.1">
    <property type="nucleotide sequence ID" value="NZ_CP151812.1"/>
</dbReference>
<reference evidence="2 3" key="1">
    <citation type="submission" date="2014-08" db="EMBL/GenBank/DDBJ databases">
        <authorList>
            <person name="Bunnell A."/>
            <person name="Chain P.S."/>
            <person name="Chertkov O."/>
            <person name="Currie B.J."/>
            <person name="Daligault H.E."/>
            <person name="Davenport K.W."/>
            <person name="Davis C."/>
            <person name="Gleasner C.D."/>
            <person name="Johnson S.L."/>
            <person name="Kaestli M."/>
            <person name="Koren S."/>
            <person name="Kunde Y.A."/>
            <person name="Mayo M."/>
            <person name="McMurry K.K."/>
            <person name="Price E.P."/>
            <person name="Reitenga K.G."/>
            <person name="Robison R."/>
            <person name="Rosovitz M.J."/>
            <person name="Sarovich D.S."/>
            <person name="Teshima H."/>
        </authorList>
    </citation>
    <scope>NUCLEOTIDE SEQUENCE [LARGE SCALE GENOMIC DNA]</scope>
    <source>
        <strain evidence="2 3">MSHR44</strain>
    </source>
</reference>
<feature type="compositionally biased region" description="Low complexity" evidence="1">
    <location>
        <begin position="44"/>
        <end position="55"/>
    </location>
</feature>
<evidence type="ECO:0000313" key="2">
    <source>
        <dbReference type="EMBL" id="KGX08311.1"/>
    </source>
</evidence>
<comment type="caution">
    <text evidence="2">The sequence shown here is derived from an EMBL/GenBank/DDBJ whole genome shotgun (WGS) entry which is preliminary data.</text>
</comment>
<feature type="region of interest" description="Disordered" evidence="1">
    <location>
        <begin position="44"/>
        <end position="83"/>
    </location>
</feature>
<evidence type="ECO:0000256" key="1">
    <source>
        <dbReference type="SAM" id="MobiDB-lite"/>
    </source>
</evidence>
<protein>
    <submittedName>
        <fullName evidence="2">Uncharacterized protein</fullName>
    </submittedName>
</protein>